<evidence type="ECO:0008006" key="6">
    <source>
        <dbReference type="Google" id="ProtNLM"/>
    </source>
</evidence>
<dbReference type="InterPro" id="IPR043129">
    <property type="entry name" value="ATPase_NBD"/>
</dbReference>
<sequence length="534" mass="59899">MAEPPAAPEMEGPVDDRFPDDKIVVGVDFGTKNSGVAFQLIRRNQRMREVVFEIPTVRGWPTSHGADRDESKVPSTLRYDANKEVTSWGYQFDDEVDGDQSVGTLMEWFKLAIIPDKDLPPYLRRSPKLKQTKDTLRDLSLTVTEVIEQYLQRIWKHALRKIAESSLVRDLESTPIHVVLTVPAIWGHHAIETMRVAADRAYWHHGPEAAAQAYEKVLQSKLRVDEVAILVDLGGGTADVIPYIKKSQGEVLQLEEAAPGDGALCGAMFLDEAFEALLLSELSAEDKKIKTDDPVAWRTLLSEQWQHSIKRSFEWEGKREGRTWPVTLSNVPRRKVDLDEDQIRDVFEGSVMPGILRLIKCQTQAIKKAHDGRVPRIILPVGGFGRCPYIIQRLRQEFDGANVSSKGSGNKRKKGDDMADCGQTQPMYLSCDVDAKGPRTERSSFFTFDDTHPPEHYDQGDPKFVEYGEIEITATKLIEDLPVVVDGDEIRREFRYNLQVKFVGGSVAITATSAHAEDHGKQVGRAVLSGLEAK</sequence>
<dbReference type="Proteomes" id="UP001583177">
    <property type="component" value="Unassembled WGS sequence"/>
</dbReference>
<protein>
    <recommendedName>
        <fullName evidence="6">Hsp70 family chaperone</fullName>
    </recommendedName>
</protein>
<name>A0ABR3WJG1_9PEZI</name>
<dbReference type="CDD" id="cd10170">
    <property type="entry name" value="ASKHA_NBD_HSP70"/>
    <property type="match status" value="1"/>
</dbReference>
<evidence type="ECO:0000256" key="2">
    <source>
        <dbReference type="ARBA" id="ARBA00022840"/>
    </source>
</evidence>
<evidence type="ECO:0000313" key="5">
    <source>
        <dbReference type="Proteomes" id="UP001583177"/>
    </source>
</evidence>
<dbReference type="SUPFAM" id="SSF53067">
    <property type="entry name" value="Actin-like ATPase domain"/>
    <property type="match status" value="2"/>
</dbReference>
<dbReference type="InterPro" id="IPR013126">
    <property type="entry name" value="Hsp_70_fam"/>
</dbReference>
<keyword evidence="1" id="KW-0547">Nucleotide-binding</keyword>
<accession>A0ABR3WJG1</accession>
<keyword evidence="2" id="KW-0067">ATP-binding</keyword>
<dbReference type="EMBL" id="JAWRVE010000074">
    <property type="protein sequence ID" value="KAL1863126.1"/>
    <property type="molecule type" value="Genomic_DNA"/>
</dbReference>
<keyword evidence="5" id="KW-1185">Reference proteome</keyword>
<organism evidence="4 5">
    <name type="scientific">Diaporthe australafricana</name>
    <dbReference type="NCBI Taxonomy" id="127596"/>
    <lineage>
        <taxon>Eukaryota</taxon>
        <taxon>Fungi</taxon>
        <taxon>Dikarya</taxon>
        <taxon>Ascomycota</taxon>
        <taxon>Pezizomycotina</taxon>
        <taxon>Sordariomycetes</taxon>
        <taxon>Sordariomycetidae</taxon>
        <taxon>Diaporthales</taxon>
        <taxon>Diaporthaceae</taxon>
        <taxon>Diaporthe</taxon>
    </lineage>
</organism>
<proteinExistence type="predicted"/>
<dbReference type="Gene3D" id="3.30.420.40">
    <property type="match status" value="2"/>
</dbReference>
<dbReference type="Pfam" id="PF00012">
    <property type="entry name" value="HSP70"/>
    <property type="match status" value="1"/>
</dbReference>
<dbReference type="Gene3D" id="3.90.640.10">
    <property type="entry name" value="Actin, Chain A, domain 4"/>
    <property type="match status" value="1"/>
</dbReference>
<gene>
    <name evidence="4" type="ORF">Daus18300_008118</name>
</gene>
<reference evidence="4 5" key="1">
    <citation type="journal article" date="2024" name="IMA Fungus">
        <title>IMA Genome - F19 : A genome assembly and annotation guide to empower mycologists, including annotated draft genome sequences of Ceratocystis pirilliformis, Diaporthe australafricana, Fusarium ophioides, Paecilomyces lecythidis, and Sporothrix stenoceras.</title>
        <authorList>
            <person name="Aylward J."/>
            <person name="Wilson A.M."/>
            <person name="Visagie C.M."/>
            <person name="Spraker J."/>
            <person name="Barnes I."/>
            <person name="Buitendag C."/>
            <person name="Ceriani C."/>
            <person name="Del Mar Angel L."/>
            <person name="du Plessis D."/>
            <person name="Fuchs T."/>
            <person name="Gasser K."/>
            <person name="Kramer D."/>
            <person name="Li W."/>
            <person name="Munsamy K."/>
            <person name="Piso A."/>
            <person name="Price J.L."/>
            <person name="Sonnekus B."/>
            <person name="Thomas C."/>
            <person name="van der Nest A."/>
            <person name="van Dijk A."/>
            <person name="van Heerden A."/>
            <person name="van Vuuren N."/>
            <person name="Yilmaz N."/>
            <person name="Duong T.A."/>
            <person name="van der Merwe N.A."/>
            <person name="Wingfield M.J."/>
            <person name="Wingfield B.D."/>
        </authorList>
    </citation>
    <scope>NUCLEOTIDE SEQUENCE [LARGE SCALE GENOMIC DNA]</scope>
    <source>
        <strain evidence="4 5">CMW 18300</strain>
    </source>
</reference>
<evidence type="ECO:0000313" key="4">
    <source>
        <dbReference type="EMBL" id="KAL1863126.1"/>
    </source>
</evidence>
<comment type="caution">
    <text evidence="4">The sequence shown here is derived from an EMBL/GenBank/DDBJ whole genome shotgun (WGS) entry which is preliminary data.</text>
</comment>
<dbReference type="PANTHER" id="PTHR14187">
    <property type="entry name" value="ALPHA KINASE/ELONGATION FACTOR 2 KINASE"/>
    <property type="match status" value="1"/>
</dbReference>
<dbReference type="PANTHER" id="PTHR14187:SF5">
    <property type="entry name" value="HEAT SHOCK 70 KDA PROTEIN 12A"/>
    <property type="match status" value="1"/>
</dbReference>
<evidence type="ECO:0000256" key="1">
    <source>
        <dbReference type="ARBA" id="ARBA00022741"/>
    </source>
</evidence>
<evidence type="ECO:0000256" key="3">
    <source>
        <dbReference type="SAM" id="MobiDB-lite"/>
    </source>
</evidence>
<feature type="region of interest" description="Disordered" evidence="3">
    <location>
        <begin position="401"/>
        <end position="421"/>
    </location>
</feature>